<evidence type="ECO:0000313" key="2">
    <source>
        <dbReference type="EMBL" id="CAE4568698.1"/>
    </source>
</evidence>
<organism evidence="2">
    <name type="scientific">Alexandrium monilatum</name>
    <dbReference type="NCBI Taxonomy" id="311494"/>
    <lineage>
        <taxon>Eukaryota</taxon>
        <taxon>Sar</taxon>
        <taxon>Alveolata</taxon>
        <taxon>Dinophyceae</taxon>
        <taxon>Gonyaulacales</taxon>
        <taxon>Pyrocystaceae</taxon>
        <taxon>Alexandrium</taxon>
    </lineage>
</organism>
<protein>
    <submittedName>
        <fullName evidence="2">Uncharacterized protein</fullName>
    </submittedName>
</protein>
<feature type="region of interest" description="Disordered" evidence="1">
    <location>
        <begin position="462"/>
        <end position="496"/>
    </location>
</feature>
<sequence length="813" mass="87858">MCKLACFDERAPFGCAVNYCLNEDFPCNWVPGCNPPFGLSPHSTQCMRSCSDHESMLKTIFGLRTCSAAIQRHGCSNNWNRISDFCPHSCRTSKECPHRCGRDEAATVDGRQCWSEVRTASNAELTDRCVEAMRRGMDCHCKCGHIYLVLSGLSARSRGGAFTTRDRYNGEAIDINMTVTAGLPFTIDLTGEKMRDQDVAAVSGPRLRVVPRGEACGTSAIIPGLTGLDCSIAPGLSSLKLVCVTPPSLATAYLHRWSNVIIRRCGEFDICHCNGDCGQRSHWHNVGTVRTQPSLAVSGGVHKVYPGCSSFFTTPAPDLQISQNETEQEEIIRVAFSISGGLPSQARNIEAIKATLAGFLGSYSVLLDKQLPEAGDVTLRLEQGRRLLLAGNRQLQADSGACQDDDAAFLEETGKVGMPMADCAYAVAFLGDTNLLCTYITLKDAVERGCKRTCNLCGQTTAAGATPAPTSAPAASADASTSPPGPGAVVTTSAPPVVWPGGPSALRIRAEVKTQTNWHAEYVAARLHQLKWVPVVQARFIHRLYDLLGQVTTADVTLPDKLMVHVVGDPTRELVVPPPPPKREKSWKTSTIVFIIVGCAGAASVLCALTCAGVWYYRNAEEDEPKVMDEGSEVVTVSDGGYRTKRTWVEGEGASSATPKQKRKPRCACLWRCLSRFHKRFCTKKLRRVLPSAPVAGEITVGSPVKLTGLEQAHYNGLKGTVVDGPYDDSRYMVELVLVEDEVNPEYQYLSFRPENLKLWAPPVVQQPQGRAYAGGPQQPARGGGSYRSQAPARSAQPPGVVRGGGGSYRSKS</sequence>
<evidence type="ECO:0000256" key="1">
    <source>
        <dbReference type="SAM" id="MobiDB-lite"/>
    </source>
</evidence>
<reference evidence="2" key="1">
    <citation type="submission" date="2021-01" db="EMBL/GenBank/DDBJ databases">
        <authorList>
            <person name="Corre E."/>
            <person name="Pelletier E."/>
            <person name="Niang G."/>
            <person name="Scheremetjew M."/>
            <person name="Finn R."/>
            <person name="Kale V."/>
            <person name="Holt S."/>
            <person name="Cochrane G."/>
            <person name="Meng A."/>
            <person name="Brown T."/>
            <person name="Cohen L."/>
        </authorList>
    </citation>
    <scope>NUCLEOTIDE SEQUENCE</scope>
    <source>
        <strain evidence="2">CCMP3105</strain>
    </source>
</reference>
<feature type="region of interest" description="Disordered" evidence="1">
    <location>
        <begin position="769"/>
        <end position="813"/>
    </location>
</feature>
<proteinExistence type="predicted"/>
<gene>
    <name evidence="2" type="ORF">AMON00008_LOCUS8317</name>
</gene>
<feature type="compositionally biased region" description="Gly residues" evidence="1">
    <location>
        <begin position="802"/>
        <end position="813"/>
    </location>
</feature>
<dbReference type="EMBL" id="HBNR01012868">
    <property type="protein sequence ID" value="CAE4568698.1"/>
    <property type="molecule type" value="Transcribed_RNA"/>
</dbReference>
<feature type="compositionally biased region" description="Low complexity" evidence="1">
    <location>
        <begin position="462"/>
        <end position="482"/>
    </location>
</feature>
<name>A0A7S4URZ0_9DINO</name>
<dbReference type="AlphaFoldDB" id="A0A7S4URZ0"/>
<accession>A0A7S4URZ0</accession>